<dbReference type="Proteomes" id="UP000001683">
    <property type="component" value="Chromosome"/>
</dbReference>
<keyword evidence="3" id="KW-1185">Reference proteome</keyword>
<gene>
    <name evidence="2" type="ordered locus">Nther_2634</name>
</gene>
<organism evidence="2 3">
    <name type="scientific">Natranaerobius thermophilus (strain ATCC BAA-1301 / DSM 18059 / JW/NM-WN-LF)</name>
    <dbReference type="NCBI Taxonomy" id="457570"/>
    <lineage>
        <taxon>Bacteria</taxon>
        <taxon>Bacillati</taxon>
        <taxon>Bacillota</taxon>
        <taxon>Clostridia</taxon>
        <taxon>Natranaerobiales</taxon>
        <taxon>Natranaerobiaceae</taxon>
        <taxon>Natranaerobius</taxon>
    </lineage>
</organism>
<feature type="transmembrane region" description="Helical" evidence="1">
    <location>
        <begin position="12"/>
        <end position="30"/>
    </location>
</feature>
<proteinExistence type="predicted"/>
<dbReference type="AlphaFoldDB" id="B2A281"/>
<dbReference type="HOGENOM" id="CLU_2356804_0_0_9"/>
<protein>
    <submittedName>
        <fullName evidence="2">Uncharacterized protein</fullName>
    </submittedName>
</protein>
<name>B2A281_NATTJ</name>
<keyword evidence="1" id="KW-0472">Membrane</keyword>
<reference evidence="2 3" key="1">
    <citation type="submission" date="2008-04" db="EMBL/GenBank/DDBJ databases">
        <title>Complete sequence of chromosome of Natranaerobius thermophilus JW/NM-WN-LF.</title>
        <authorList>
            <consortium name="US DOE Joint Genome Institute"/>
            <person name="Copeland A."/>
            <person name="Lucas S."/>
            <person name="Lapidus A."/>
            <person name="Glavina del Rio T."/>
            <person name="Dalin E."/>
            <person name="Tice H."/>
            <person name="Bruce D."/>
            <person name="Goodwin L."/>
            <person name="Pitluck S."/>
            <person name="Chertkov O."/>
            <person name="Brettin T."/>
            <person name="Detter J.C."/>
            <person name="Han C."/>
            <person name="Kuske C.R."/>
            <person name="Schmutz J."/>
            <person name="Larimer F."/>
            <person name="Land M."/>
            <person name="Hauser L."/>
            <person name="Kyrpides N."/>
            <person name="Lykidis A."/>
            <person name="Mesbah N.M."/>
            <person name="Wiegel J."/>
        </authorList>
    </citation>
    <scope>NUCLEOTIDE SEQUENCE [LARGE SCALE GENOMIC DNA]</scope>
    <source>
        <strain evidence="3">ATCC BAA-1301 / DSM 18059 / JW/NM-WN-LF</strain>
    </source>
</reference>
<dbReference type="EMBL" id="CP001034">
    <property type="protein sequence ID" value="ACB86189.1"/>
    <property type="molecule type" value="Genomic_DNA"/>
</dbReference>
<feature type="transmembrane region" description="Helical" evidence="1">
    <location>
        <begin position="42"/>
        <end position="59"/>
    </location>
</feature>
<evidence type="ECO:0000256" key="1">
    <source>
        <dbReference type="SAM" id="Phobius"/>
    </source>
</evidence>
<dbReference type="InParanoid" id="B2A281"/>
<accession>B2A281</accession>
<keyword evidence="1" id="KW-0812">Transmembrane</keyword>
<dbReference type="KEGG" id="nth:Nther_2634"/>
<feature type="transmembrane region" description="Helical" evidence="1">
    <location>
        <begin position="65"/>
        <end position="84"/>
    </location>
</feature>
<reference evidence="2 3" key="2">
    <citation type="journal article" date="2011" name="J. Bacteriol.">
        <title>Complete genome sequence of the anaerobic, halophilic alkalithermophile Natranaerobius thermophilus JW/NM-WN-LF.</title>
        <authorList>
            <person name="Zhao B."/>
            <person name="Mesbah N.M."/>
            <person name="Dalin E."/>
            <person name="Goodwin L."/>
            <person name="Nolan M."/>
            <person name="Pitluck S."/>
            <person name="Chertkov O."/>
            <person name="Brettin T.S."/>
            <person name="Han J."/>
            <person name="Larimer F.W."/>
            <person name="Land M.L."/>
            <person name="Hauser L."/>
            <person name="Kyrpides N."/>
            <person name="Wiegel J."/>
        </authorList>
    </citation>
    <scope>NUCLEOTIDE SEQUENCE [LARGE SCALE GENOMIC DNA]</scope>
    <source>
        <strain evidence="3">ATCC BAA-1301 / DSM 18059 / JW/NM-WN-LF</strain>
    </source>
</reference>
<keyword evidence="1" id="KW-1133">Transmembrane helix</keyword>
<sequence>MMNLDIGISEILIPLFIGLFEIFAMTQVGFKLINVDISKKRAVIIALIGAPILVLVRSLDIFHALHSLIFVIAITLITYLIFNFKPYVSFDRVKPL</sequence>
<evidence type="ECO:0000313" key="3">
    <source>
        <dbReference type="Proteomes" id="UP000001683"/>
    </source>
</evidence>
<evidence type="ECO:0000313" key="2">
    <source>
        <dbReference type="EMBL" id="ACB86189.1"/>
    </source>
</evidence>